<dbReference type="PANTHER" id="PTHR43739:SF5">
    <property type="entry name" value="EXO-ALPHA-SIALIDASE"/>
    <property type="match status" value="1"/>
</dbReference>
<name>A0AA49Q7K0_9BACT</name>
<dbReference type="EMBL" id="CP130613">
    <property type="protein sequence ID" value="WKW14861.1"/>
    <property type="molecule type" value="Genomic_DNA"/>
</dbReference>
<dbReference type="RefSeq" id="WP_367887630.1">
    <property type="nucleotide sequence ID" value="NZ_CP130612.1"/>
</dbReference>
<accession>A0AA49Q7K0</accession>
<reference evidence="3" key="1">
    <citation type="submission" date="2023-07" db="EMBL/GenBank/DDBJ databases">
        <authorList>
            <person name="Haufschild T."/>
            <person name="Kallscheuer N."/>
            <person name="Hammer J."/>
            <person name="Kohn T."/>
            <person name="Kabuu M."/>
            <person name="Jogler M."/>
            <person name="Wohfarth N."/>
            <person name="Heuer A."/>
            <person name="Rohde M."/>
            <person name="van Teeseling M.C.F."/>
            <person name="Jogler C."/>
        </authorList>
    </citation>
    <scope>NUCLEOTIDE SEQUENCE</scope>
    <source>
        <strain evidence="2">Strain 138</strain>
        <strain evidence="3">Strain 318</strain>
    </source>
</reference>
<evidence type="ECO:0000313" key="2">
    <source>
        <dbReference type="EMBL" id="WKW11951.1"/>
    </source>
</evidence>
<dbReference type="CDD" id="cd15482">
    <property type="entry name" value="Sialidase_non-viral"/>
    <property type="match status" value="3"/>
</dbReference>
<protein>
    <recommendedName>
        <fullName evidence="5">Glycosyl hydrolase</fullName>
    </recommendedName>
</protein>
<dbReference type="PANTHER" id="PTHR43739">
    <property type="entry name" value="XYLOGLUCANASE (EUROFUNG)"/>
    <property type="match status" value="1"/>
</dbReference>
<dbReference type="InterPro" id="IPR015943">
    <property type="entry name" value="WD40/YVTN_repeat-like_dom_sf"/>
</dbReference>
<dbReference type="GO" id="GO:0010411">
    <property type="term" value="P:xyloglucan metabolic process"/>
    <property type="evidence" value="ECO:0007669"/>
    <property type="project" value="TreeGrafter"/>
</dbReference>
<dbReference type="SUPFAM" id="SSF50939">
    <property type="entry name" value="Sialidases"/>
    <property type="match status" value="2"/>
</dbReference>
<accession>A0AA49Q4L0</accession>
<keyword evidence="1" id="KW-0732">Signal</keyword>
<dbReference type="InterPro" id="IPR036278">
    <property type="entry name" value="Sialidase_sf"/>
</dbReference>
<dbReference type="InterPro" id="IPR052025">
    <property type="entry name" value="Xyloglucanase_GH74"/>
</dbReference>
<gene>
    <name evidence="2" type="ORF">Strain138_001222</name>
    <name evidence="3" type="ORF">Strain318_001222</name>
</gene>
<dbReference type="Gene3D" id="2.130.10.10">
    <property type="entry name" value="YVTN repeat-like/Quinoprotein amine dehydrogenase"/>
    <property type="match status" value="5"/>
</dbReference>
<evidence type="ECO:0000256" key="1">
    <source>
        <dbReference type="SAM" id="SignalP"/>
    </source>
</evidence>
<feature type="chain" id="PRO_5041343977" description="Glycosyl hydrolase" evidence="1">
    <location>
        <begin position="25"/>
        <end position="1058"/>
    </location>
</feature>
<feature type="signal peptide" evidence="1">
    <location>
        <begin position="1"/>
        <end position="24"/>
    </location>
</feature>
<proteinExistence type="predicted"/>
<dbReference type="KEGG" id="pspc:Strain318_001222"/>
<evidence type="ECO:0000313" key="3">
    <source>
        <dbReference type="EMBL" id="WKW14861.1"/>
    </source>
</evidence>
<dbReference type="Gene3D" id="2.60.40.4070">
    <property type="match status" value="1"/>
</dbReference>
<dbReference type="Proteomes" id="UP001229955">
    <property type="component" value="Chromosome"/>
</dbReference>
<dbReference type="AlphaFoldDB" id="A0AA49Q7K0"/>
<sequence>MRTLPVSGLAALLVVALSSASVDAQGRGRAATTAPAAPAADSSLADYAAMAWRNIGPSRGGRSVAVSGVPGMPLTYFAGYTGGGLWRTDDAGINWRNISDGFFRTGTIGAIAVAASDHNVIYVGSGEHAIRGQSSTYGDGVYKSTDFGRTWTHIGLEATRQISAVRVHPQDPNVVYVAAQGDRWQGSTDRGIYRSRDGGATWQLVLRGQNPTSGASDLSMDPSNPRILYAAFWDHQRQPWYVRSGGAGSGIWKSTDGGDTWTRLTNGLPALMGKIGVSVSPANPDRVFAIVEAENGGLYRSDDAGRNWRRLSGDRLIQTRSWYYMKTIADPKNENVVWVLNAPVLRSIDGGATFAVVPATHGDNHALWIDPSDPSRMINGNDGGASISLDGGKSWSSQENQPTAQFYHVSVDQQFPYRLYSGQQDNSSVSIASRTDGGSIGLRDWEESAGCESANIGVGKSGRYAYGGCYQGLINELDTETGLTRAIMVYPAMNLTERTDSTKYRFNWTAPIVVSQHDERTIYYGGNRLFRTTDRGTTWAEISPDLTKNDRARQGWGGGPITNEGAGGEVYATIIVVAESPHDKNVLYVGTDDGLIQRTADGGATWTNITPAAAGDGLVNEIEVSPHDANTVYIAFRKDRVGDPTPHIFRSTDAGRTWTRLVDGLRAGEPVRVVREDATRRGLLYAGTETGVYFSLDNGARWQAFSRFPKVPVTDLDVSTGDLVVATEGRAFWILDNLGPLQQRTAEVAATPMHLFRPRPTHLTPGGGGFGGGGASTRVGANAPFGAVLDFTVTRSDSTQKVTLEILDEKGTLVRRYASDATGRARLAVRNGLNRHAWDLRHEGPTQLPNVVLFGAPPGGAGPRVMPGRYTARLTMGDRVLTQPVDVMRDPRLGPPADARAVVVRDSVARTLNARIGEIHDYVLRLRDIRTQAQGIVQRSATHAQADSVKLLGGRVTGGTDRFEPRLTTKAANGQDIINYANGINGQFGFLLGEVEDHPEITASARQRMSDVEVMWRALRAELERFETTELAAFNAFLSRNGLPTILLPAPKQPSPIM</sequence>
<dbReference type="SUPFAM" id="SSF110296">
    <property type="entry name" value="Oligoxyloglucan reducing end-specific cellobiohydrolase"/>
    <property type="match status" value="1"/>
</dbReference>
<dbReference type="EMBL" id="CP130612">
    <property type="protein sequence ID" value="WKW11951.1"/>
    <property type="molecule type" value="Genomic_DNA"/>
</dbReference>
<evidence type="ECO:0000313" key="4">
    <source>
        <dbReference type="Proteomes" id="UP001229955"/>
    </source>
</evidence>
<organism evidence="3 4">
    <name type="scientific">Pseudogemmatithrix spongiicola</name>
    <dbReference type="NCBI Taxonomy" id="3062599"/>
    <lineage>
        <taxon>Bacteria</taxon>
        <taxon>Pseudomonadati</taxon>
        <taxon>Gemmatimonadota</taxon>
        <taxon>Gemmatimonadia</taxon>
        <taxon>Gemmatimonadales</taxon>
        <taxon>Gemmatimonadaceae</taxon>
        <taxon>Pseudogemmatithrix</taxon>
    </lineage>
</organism>
<evidence type="ECO:0008006" key="5">
    <source>
        <dbReference type="Google" id="ProtNLM"/>
    </source>
</evidence>
<keyword evidence="4" id="KW-1185">Reference proteome</keyword>